<dbReference type="STRING" id="43775.SAMN04489760_104155"/>
<keyword evidence="2 5" id="KW-0479">Metal-binding</keyword>
<evidence type="ECO:0000256" key="3">
    <source>
        <dbReference type="ARBA" id="ARBA00023004"/>
    </source>
</evidence>
<dbReference type="InterPro" id="IPR007197">
    <property type="entry name" value="rSAM"/>
</dbReference>
<feature type="domain" description="Radical SAM core" evidence="6">
    <location>
        <begin position="61"/>
        <end position="171"/>
    </location>
</feature>
<keyword evidence="7" id="KW-0456">Lyase</keyword>
<dbReference type="Gene3D" id="3.20.20.70">
    <property type="entry name" value="Aldolase class I"/>
    <property type="match status" value="1"/>
</dbReference>
<dbReference type="GO" id="GO:0051536">
    <property type="term" value="F:iron-sulfur cluster binding"/>
    <property type="evidence" value="ECO:0007669"/>
    <property type="project" value="UniProtKB-KW"/>
</dbReference>
<evidence type="ECO:0000313" key="7">
    <source>
        <dbReference type="EMBL" id="SEM11938.1"/>
    </source>
</evidence>
<dbReference type="RefSeq" id="WP_093882508.1">
    <property type="nucleotide sequence ID" value="NZ_FOBS01000004.1"/>
</dbReference>
<evidence type="ECO:0000256" key="2">
    <source>
        <dbReference type="ARBA" id="ARBA00022723"/>
    </source>
</evidence>
<evidence type="ECO:0000259" key="6">
    <source>
        <dbReference type="Pfam" id="PF04055"/>
    </source>
</evidence>
<feature type="binding site" evidence="5">
    <location>
        <position position="73"/>
    </location>
    <ligand>
        <name>[4Fe-4S] cluster</name>
        <dbReference type="ChEBI" id="CHEBI:49883"/>
        <note>4Fe-4S-S-AdoMet</note>
    </ligand>
</feature>
<sequence>MEKSVSRELACCRCCPRGCGVNRLAGETGFCRIGAGIPVAHIGLHFGEEPPISGSRGSGAIFFAGCNLRCLFCQNYQISQEFQESDYRTLSPRELAAEMRRLEEAGAHNINLVSPSHLIFPLADAISIARAQGLAIPVVYNSNGYDSVEALRQIRGLIDIFLPDLKYLDQNAAGELSAAPDYGEIVQEVLREMFAQVGHLEFDDDGVAQKGLLVRHLVLPGYLENSLSCLAFLAGLSRNLYISIMSQYSPQHKARKHPPLNRTLTEREYDAVIAYALELGLENAFVQEYESSETYLPDFSRPDPFGSQ</sequence>
<dbReference type="SFLD" id="SFLDG01099">
    <property type="entry name" value="Uncharacterised_Radical_SAM_Su"/>
    <property type="match status" value="1"/>
</dbReference>
<dbReference type="PANTHER" id="PTHR43075">
    <property type="entry name" value="FORMATE LYASE ACTIVATING ENZYME, PUTATIVE (AFU_ORTHOLOGUE AFUA_2G15630)-RELATED"/>
    <property type="match status" value="1"/>
</dbReference>
<keyword evidence="1 5" id="KW-0949">S-adenosyl-L-methionine</keyword>
<proteinExistence type="predicted"/>
<keyword evidence="4 5" id="KW-0411">Iron-sulfur</keyword>
<dbReference type="EMBL" id="FOBS01000004">
    <property type="protein sequence ID" value="SEM11938.1"/>
    <property type="molecule type" value="Genomic_DNA"/>
</dbReference>
<dbReference type="PANTHER" id="PTHR43075:SF1">
    <property type="entry name" value="FORMATE LYASE ACTIVATING ENZYME, PUTATIVE (AFU_ORTHOLOGUE AFUA_2G15630)-RELATED"/>
    <property type="match status" value="1"/>
</dbReference>
<dbReference type="SUPFAM" id="SSF102114">
    <property type="entry name" value="Radical SAM enzymes"/>
    <property type="match status" value="1"/>
</dbReference>
<dbReference type="OrthoDB" id="9782387at2"/>
<evidence type="ECO:0000256" key="5">
    <source>
        <dbReference type="PIRSR" id="PIRSR004869-50"/>
    </source>
</evidence>
<dbReference type="SFLD" id="SFLDS00029">
    <property type="entry name" value="Radical_SAM"/>
    <property type="match status" value="1"/>
</dbReference>
<dbReference type="InterPro" id="IPR016431">
    <property type="entry name" value="Pyrv-formate_lyase-activ_prd"/>
</dbReference>
<dbReference type="Pfam" id="PF04055">
    <property type="entry name" value="Radical_SAM"/>
    <property type="match status" value="1"/>
</dbReference>
<name>A0A1H7VT40_9BACT</name>
<dbReference type="InterPro" id="IPR013785">
    <property type="entry name" value="Aldolase_TIM"/>
</dbReference>
<dbReference type="CDD" id="cd01335">
    <property type="entry name" value="Radical_SAM"/>
    <property type="match status" value="1"/>
</dbReference>
<accession>A0A1H7VT40</accession>
<protein>
    <submittedName>
        <fullName evidence="7">Putative pyruvate formate lyase activating enzyme</fullName>
    </submittedName>
</protein>
<keyword evidence="3 5" id="KW-0408">Iron</keyword>
<keyword evidence="8" id="KW-1185">Reference proteome</keyword>
<feature type="binding site" evidence="5">
    <location>
        <position position="66"/>
    </location>
    <ligand>
        <name>[4Fe-4S] cluster</name>
        <dbReference type="ChEBI" id="CHEBI:49883"/>
        <note>4Fe-4S-S-AdoMet</note>
    </ligand>
</feature>
<evidence type="ECO:0000256" key="1">
    <source>
        <dbReference type="ARBA" id="ARBA00022691"/>
    </source>
</evidence>
<dbReference type="GO" id="GO:0046872">
    <property type="term" value="F:metal ion binding"/>
    <property type="evidence" value="ECO:0007669"/>
    <property type="project" value="UniProtKB-KW"/>
</dbReference>
<dbReference type="PIRSF" id="PIRSF004869">
    <property type="entry name" value="PflX_prd"/>
    <property type="match status" value="1"/>
</dbReference>
<dbReference type="InterPro" id="IPR040085">
    <property type="entry name" value="MJ0674-like"/>
</dbReference>
<keyword evidence="7" id="KW-0670">Pyruvate</keyword>
<organism evidence="7 8">
    <name type="scientific">Syntrophus gentianae</name>
    <dbReference type="NCBI Taxonomy" id="43775"/>
    <lineage>
        <taxon>Bacteria</taxon>
        <taxon>Pseudomonadati</taxon>
        <taxon>Thermodesulfobacteriota</taxon>
        <taxon>Syntrophia</taxon>
        <taxon>Syntrophales</taxon>
        <taxon>Syntrophaceae</taxon>
        <taxon>Syntrophus</taxon>
    </lineage>
</organism>
<evidence type="ECO:0000313" key="8">
    <source>
        <dbReference type="Proteomes" id="UP000198744"/>
    </source>
</evidence>
<gene>
    <name evidence="7" type="ORF">SAMN04489760_104155</name>
</gene>
<feature type="binding site" evidence="5">
    <location>
        <position position="70"/>
    </location>
    <ligand>
        <name>[4Fe-4S] cluster</name>
        <dbReference type="ChEBI" id="CHEBI:49883"/>
        <note>4Fe-4S-S-AdoMet</note>
    </ligand>
</feature>
<evidence type="ECO:0000256" key="4">
    <source>
        <dbReference type="ARBA" id="ARBA00023014"/>
    </source>
</evidence>
<dbReference type="GO" id="GO:0016829">
    <property type="term" value="F:lyase activity"/>
    <property type="evidence" value="ECO:0007669"/>
    <property type="project" value="UniProtKB-KW"/>
</dbReference>
<reference evidence="7 8" key="1">
    <citation type="submission" date="2016-10" db="EMBL/GenBank/DDBJ databases">
        <authorList>
            <person name="de Groot N.N."/>
        </authorList>
    </citation>
    <scope>NUCLEOTIDE SEQUENCE [LARGE SCALE GENOMIC DNA]</scope>
    <source>
        <strain evidence="7 8">DSM 8423</strain>
    </source>
</reference>
<comment type="cofactor">
    <cofactor evidence="5">
        <name>[4Fe-4S] cluster</name>
        <dbReference type="ChEBI" id="CHEBI:49883"/>
    </cofactor>
    <text evidence="5">Binds 1 [4Fe-4S] cluster. The cluster is coordinated with 3 cysteines and an exchangeable S-adenosyl-L-methionine.</text>
</comment>
<dbReference type="AlphaFoldDB" id="A0A1H7VT40"/>
<dbReference type="Proteomes" id="UP000198744">
    <property type="component" value="Unassembled WGS sequence"/>
</dbReference>
<dbReference type="InterPro" id="IPR058240">
    <property type="entry name" value="rSAM_sf"/>
</dbReference>